<dbReference type="Proteomes" id="UP000268007">
    <property type="component" value="Unassembled WGS sequence"/>
</dbReference>
<proteinExistence type="predicted"/>
<evidence type="ECO:0008006" key="4">
    <source>
        <dbReference type="Google" id="ProtNLM"/>
    </source>
</evidence>
<reference evidence="2 3" key="1">
    <citation type="submission" date="2018-10" db="EMBL/GenBank/DDBJ databases">
        <title>Genomic Encyclopedia of Archaeal and Bacterial Type Strains, Phase II (KMG-II): from individual species to whole genera.</title>
        <authorList>
            <person name="Goeker M."/>
        </authorList>
    </citation>
    <scope>NUCLEOTIDE SEQUENCE [LARGE SCALE GENOMIC DNA]</scope>
    <source>
        <strain evidence="2 3">DSM 18602</strain>
    </source>
</reference>
<keyword evidence="3" id="KW-1185">Reference proteome</keyword>
<name>A0A495J773_9SPHI</name>
<feature type="coiled-coil region" evidence="1">
    <location>
        <begin position="137"/>
        <end position="167"/>
    </location>
</feature>
<dbReference type="RefSeq" id="WP_121200743.1">
    <property type="nucleotide sequence ID" value="NZ_RBKU01000001.1"/>
</dbReference>
<dbReference type="AlphaFoldDB" id="A0A495J773"/>
<comment type="caution">
    <text evidence="2">The sequence shown here is derived from an EMBL/GenBank/DDBJ whole genome shotgun (WGS) entry which is preliminary data.</text>
</comment>
<keyword evidence="1" id="KW-0175">Coiled coil</keyword>
<evidence type="ECO:0000313" key="3">
    <source>
        <dbReference type="Proteomes" id="UP000268007"/>
    </source>
</evidence>
<organism evidence="2 3">
    <name type="scientific">Mucilaginibacter gracilis</name>
    <dbReference type="NCBI Taxonomy" id="423350"/>
    <lineage>
        <taxon>Bacteria</taxon>
        <taxon>Pseudomonadati</taxon>
        <taxon>Bacteroidota</taxon>
        <taxon>Sphingobacteriia</taxon>
        <taxon>Sphingobacteriales</taxon>
        <taxon>Sphingobacteriaceae</taxon>
        <taxon>Mucilaginibacter</taxon>
    </lineage>
</organism>
<sequence length="175" mass="19610">MDTEYPPFEFGISRIVDCGFMIEEAVKAEPNKVRLGYSMNFLFDVPNSWIQFNVRADFQHSETGITFLSGTVLTRFSINNLSGFLDDDKKVVFPKGVLESLFGIAFSHMRAILAKNIAGSRFTNVYVPVIDTQVVFNELLKRNIEVAKKLNEDLASENADNDVAENIYSPPSKGS</sequence>
<evidence type="ECO:0000313" key="2">
    <source>
        <dbReference type="EMBL" id="RKR84840.1"/>
    </source>
</evidence>
<evidence type="ECO:0000256" key="1">
    <source>
        <dbReference type="SAM" id="Coils"/>
    </source>
</evidence>
<protein>
    <recommendedName>
        <fullName evidence="4">Preprotein translocase subunit SecB</fullName>
    </recommendedName>
</protein>
<dbReference type="EMBL" id="RBKU01000001">
    <property type="protein sequence ID" value="RKR84840.1"/>
    <property type="molecule type" value="Genomic_DNA"/>
</dbReference>
<accession>A0A495J773</accession>
<dbReference type="OrthoDB" id="765399at2"/>
<gene>
    <name evidence="2" type="ORF">BDD43_5093</name>
</gene>